<evidence type="ECO:0000313" key="1">
    <source>
        <dbReference type="EMBL" id="TWU36507.1"/>
    </source>
</evidence>
<dbReference type="Proteomes" id="UP000315471">
    <property type="component" value="Unassembled WGS sequence"/>
</dbReference>
<name>A0A5C6DL14_9BACT</name>
<gene>
    <name evidence="1" type="ORF">Q31b_47880</name>
</gene>
<organism evidence="1 2">
    <name type="scientific">Novipirellula aureliae</name>
    <dbReference type="NCBI Taxonomy" id="2527966"/>
    <lineage>
        <taxon>Bacteria</taxon>
        <taxon>Pseudomonadati</taxon>
        <taxon>Planctomycetota</taxon>
        <taxon>Planctomycetia</taxon>
        <taxon>Pirellulales</taxon>
        <taxon>Pirellulaceae</taxon>
        <taxon>Novipirellula</taxon>
    </lineage>
</organism>
<evidence type="ECO:0000313" key="2">
    <source>
        <dbReference type="Proteomes" id="UP000315471"/>
    </source>
</evidence>
<sequence length="94" mass="10814">MPDRNKLRVGDQIRLMFVPECDLAQREREIMDGTETSDSTATIIERIIAMDPVVTIVRIDKFGAPWFEVELAEADGIHYHSLIILVDESWEHCD</sequence>
<reference evidence="1 2" key="1">
    <citation type="submission" date="2019-02" db="EMBL/GenBank/DDBJ databases">
        <title>Deep-cultivation of Planctomycetes and their phenomic and genomic characterization uncovers novel biology.</title>
        <authorList>
            <person name="Wiegand S."/>
            <person name="Jogler M."/>
            <person name="Boedeker C."/>
            <person name="Pinto D."/>
            <person name="Vollmers J."/>
            <person name="Rivas-Marin E."/>
            <person name="Kohn T."/>
            <person name="Peeters S.H."/>
            <person name="Heuer A."/>
            <person name="Rast P."/>
            <person name="Oberbeckmann S."/>
            <person name="Bunk B."/>
            <person name="Jeske O."/>
            <person name="Meyerdierks A."/>
            <person name="Storesund J.E."/>
            <person name="Kallscheuer N."/>
            <person name="Luecker S."/>
            <person name="Lage O.M."/>
            <person name="Pohl T."/>
            <person name="Merkel B.J."/>
            <person name="Hornburger P."/>
            <person name="Mueller R.-W."/>
            <person name="Bruemmer F."/>
            <person name="Labrenz M."/>
            <person name="Spormann A.M."/>
            <person name="Op Den Camp H."/>
            <person name="Overmann J."/>
            <person name="Amann R."/>
            <person name="Jetten M.S.M."/>
            <person name="Mascher T."/>
            <person name="Medema M.H."/>
            <person name="Devos D.P."/>
            <person name="Kaster A.-K."/>
            <person name="Ovreas L."/>
            <person name="Rohde M."/>
            <person name="Galperin M.Y."/>
            <person name="Jogler C."/>
        </authorList>
    </citation>
    <scope>NUCLEOTIDE SEQUENCE [LARGE SCALE GENOMIC DNA]</scope>
    <source>
        <strain evidence="1 2">Q31b</strain>
    </source>
</reference>
<dbReference type="OrthoDB" id="282464at2"/>
<dbReference type="RefSeq" id="WP_146601941.1">
    <property type="nucleotide sequence ID" value="NZ_SJPY01000008.1"/>
</dbReference>
<dbReference type="EMBL" id="SJPY01000008">
    <property type="protein sequence ID" value="TWU36507.1"/>
    <property type="molecule type" value="Genomic_DNA"/>
</dbReference>
<protein>
    <submittedName>
        <fullName evidence="1">Uncharacterized protein</fullName>
    </submittedName>
</protein>
<proteinExistence type="predicted"/>
<keyword evidence="2" id="KW-1185">Reference proteome</keyword>
<accession>A0A5C6DL14</accession>
<dbReference type="AlphaFoldDB" id="A0A5C6DL14"/>
<comment type="caution">
    <text evidence="1">The sequence shown here is derived from an EMBL/GenBank/DDBJ whole genome shotgun (WGS) entry which is preliminary data.</text>
</comment>